<evidence type="ECO:0000256" key="8">
    <source>
        <dbReference type="ARBA" id="ARBA00029996"/>
    </source>
</evidence>
<dbReference type="EMBL" id="QGTJ01000002">
    <property type="protein sequence ID" value="PWV64451.1"/>
    <property type="molecule type" value="Genomic_DNA"/>
</dbReference>
<comment type="function">
    <text evidence="2">Decarboxylates L-threonine-O-3-phosphate to yield (R)-1-amino-2-propanol O-2-phosphate, the precursor for the linkage between the nucleotide loop and the corrin ring in cobalamin.</text>
</comment>
<dbReference type="RefSeq" id="WP_110017115.1">
    <property type="nucleotide sequence ID" value="NZ_QGTJ01000002.1"/>
</dbReference>
<protein>
    <recommendedName>
        <fullName evidence="4">threonine-phosphate decarboxylase</fullName>
        <ecNumber evidence="4">4.1.1.81</ecNumber>
    </recommendedName>
    <alternativeName>
        <fullName evidence="8">L-threonine-O-3-phosphate decarboxylase</fullName>
    </alternativeName>
</protein>
<evidence type="ECO:0000256" key="1">
    <source>
        <dbReference type="ARBA" id="ARBA00001933"/>
    </source>
</evidence>
<dbReference type="NCBIfam" id="TIGR01140">
    <property type="entry name" value="L_thr_O3P_dcar"/>
    <property type="match status" value="1"/>
</dbReference>
<dbReference type="Proteomes" id="UP000246569">
    <property type="component" value="Unassembled WGS sequence"/>
</dbReference>
<dbReference type="InterPro" id="IPR015421">
    <property type="entry name" value="PyrdxlP-dep_Trfase_major"/>
</dbReference>
<dbReference type="UniPathway" id="UPA00148"/>
<dbReference type="Gene3D" id="3.40.640.10">
    <property type="entry name" value="Type I PLP-dependent aspartate aminotransferase-like (Major domain)"/>
    <property type="match status" value="1"/>
</dbReference>
<accession>A0A317MYE1</accession>
<dbReference type="OrthoDB" id="9799304at2"/>
<keyword evidence="12" id="KW-1185">Reference proteome</keyword>
<dbReference type="PANTHER" id="PTHR42885:SF1">
    <property type="entry name" value="THREONINE-PHOSPHATE DECARBOXYLASE"/>
    <property type="match status" value="1"/>
</dbReference>
<dbReference type="InterPro" id="IPR005860">
    <property type="entry name" value="CobD"/>
</dbReference>
<dbReference type="CDD" id="cd00609">
    <property type="entry name" value="AAT_like"/>
    <property type="match status" value="1"/>
</dbReference>
<evidence type="ECO:0000313" key="12">
    <source>
        <dbReference type="Proteomes" id="UP000246569"/>
    </source>
</evidence>
<dbReference type="AlphaFoldDB" id="A0A317MYE1"/>
<evidence type="ECO:0000256" key="4">
    <source>
        <dbReference type="ARBA" id="ARBA00012285"/>
    </source>
</evidence>
<dbReference type="EC" id="4.1.1.81" evidence="4"/>
<evidence type="ECO:0000313" key="11">
    <source>
        <dbReference type="EMBL" id="PWV64451.1"/>
    </source>
</evidence>
<dbReference type="GO" id="GO:0009236">
    <property type="term" value="P:cobalamin biosynthetic process"/>
    <property type="evidence" value="ECO:0007669"/>
    <property type="project" value="UniProtKB-UniPathway"/>
</dbReference>
<proteinExistence type="predicted"/>
<dbReference type="Gene3D" id="3.90.1150.10">
    <property type="entry name" value="Aspartate Aminotransferase, domain 1"/>
    <property type="match status" value="1"/>
</dbReference>
<dbReference type="SUPFAM" id="SSF53383">
    <property type="entry name" value="PLP-dependent transferases"/>
    <property type="match status" value="1"/>
</dbReference>
<organism evidence="11 12">
    <name type="scientific">Plasticicumulans acidivorans</name>
    <dbReference type="NCBI Taxonomy" id="886464"/>
    <lineage>
        <taxon>Bacteria</taxon>
        <taxon>Pseudomonadati</taxon>
        <taxon>Pseudomonadota</taxon>
        <taxon>Gammaproteobacteria</taxon>
        <taxon>Candidatus Competibacteraceae</taxon>
        <taxon>Plasticicumulans</taxon>
    </lineage>
</organism>
<name>A0A317MYE1_9GAMM</name>
<comment type="pathway">
    <text evidence="3">Cofactor biosynthesis; adenosylcobalamin biosynthesis.</text>
</comment>
<gene>
    <name evidence="11" type="ORF">C7443_102100</name>
</gene>
<dbReference type="InterPro" id="IPR015422">
    <property type="entry name" value="PyrdxlP-dep_Trfase_small"/>
</dbReference>
<dbReference type="PANTHER" id="PTHR42885">
    <property type="entry name" value="HISTIDINOL-PHOSPHATE AMINOTRANSFERASE-RELATED"/>
    <property type="match status" value="1"/>
</dbReference>
<keyword evidence="7" id="KW-0456">Lyase</keyword>
<evidence type="ECO:0000256" key="2">
    <source>
        <dbReference type="ARBA" id="ARBA00003444"/>
    </source>
</evidence>
<evidence type="ECO:0000256" key="6">
    <source>
        <dbReference type="ARBA" id="ARBA00022898"/>
    </source>
</evidence>
<evidence type="ECO:0000256" key="7">
    <source>
        <dbReference type="ARBA" id="ARBA00023239"/>
    </source>
</evidence>
<dbReference type="InterPro" id="IPR004839">
    <property type="entry name" value="Aminotransferase_I/II_large"/>
</dbReference>
<evidence type="ECO:0000256" key="9">
    <source>
        <dbReference type="ARBA" id="ARBA00048531"/>
    </source>
</evidence>
<reference evidence="11 12" key="1">
    <citation type="submission" date="2018-05" db="EMBL/GenBank/DDBJ databases">
        <title>Genomic Encyclopedia of Type Strains, Phase IV (KMG-IV): sequencing the most valuable type-strain genomes for metagenomic binning, comparative biology and taxonomic classification.</title>
        <authorList>
            <person name="Goeker M."/>
        </authorList>
    </citation>
    <scope>NUCLEOTIDE SEQUENCE [LARGE SCALE GENOMIC DNA]</scope>
    <source>
        <strain evidence="11 12">DSM 23606</strain>
    </source>
</reference>
<keyword evidence="5" id="KW-0169">Cobalamin biosynthesis</keyword>
<evidence type="ECO:0000256" key="5">
    <source>
        <dbReference type="ARBA" id="ARBA00022573"/>
    </source>
</evidence>
<feature type="domain" description="Aminotransferase class I/classII large" evidence="10">
    <location>
        <begin position="63"/>
        <end position="307"/>
    </location>
</feature>
<comment type="caution">
    <text evidence="11">The sequence shown here is derived from an EMBL/GenBank/DDBJ whole genome shotgun (WGS) entry which is preliminary data.</text>
</comment>
<dbReference type="GO" id="GO:0048472">
    <property type="term" value="F:threonine-phosphate decarboxylase activity"/>
    <property type="evidence" value="ECO:0007669"/>
    <property type="project" value="UniProtKB-EC"/>
</dbReference>
<keyword evidence="6" id="KW-0663">Pyridoxal phosphate</keyword>
<evidence type="ECO:0000259" key="10">
    <source>
        <dbReference type="Pfam" id="PF00155"/>
    </source>
</evidence>
<sequence length="330" mass="34991">MPEHGGRLNAAAARYGIARADWLDLSTGINPHGWSPPALPAACWNRLPEPDDGLDAAVQAHYGRAALVTAGSQAAILALPRLRAAGRIGILGPTYAEHAHAWAQAGHTLQTLTVAALPAALERLDGLVVVNPDNPSARRLPAATLLDWHARLAAHGGWLLVDEAFSDAEPADSLLAHGEREGLIVLRSLGKFFGLAGVRVGFVFAVPALRAALDALLGPWTVAGPSRAVAALALADRDWQAAMRARLAQESGRLVRLLTRHNLQPHAGTALFQWVAHADAANFAERLARRGVLVRHFSEPAGLRFGLPADEAALRRLDLALAGVRAERMG</sequence>
<dbReference type="Pfam" id="PF00155">
    <property type="entry name" value="Aminotran_1_2"/>
    <property type="match status" value="1"/>
</dbReference>
<dbReference type="GO" id="GO:0030170">
    <property type="term" value="F:pyridoxal phosphate binding"/>
    <property type="evidence" value="ECO:0007669"/>
    <property type="project" value="InterPro"/>
</dbReference>
<dbReference type="InterPro" id="IPR015424">
    <property type="entry name" value="PyrdxlP-dep_Trfase"/>
</dbReference>
<evidence type="ECO:0000256" key="3">
    <source>
        <dbReference type="ARBA" id="ARBA00004953"/>
    </source>
</evidence>
<comment type="cofactor">
    <cofactor evidence="1">
        <name>pyridoxal 5'-phosphate</name>
        <dbReference type="ChEBI" id="CHEBI:597326"/>
    </cofactor>
</comment>
<comment type="catalytic activity">
    <reaction evidence="9">
        <text>O-phospho-L-threonine + H(+) = (R)-1-aminopropan-2-yl phosphate + CO2</text>
        <dbReference type="Rhea" id="RHEA:11492"/>
        <dbReference type="ChEBI" id="CHEBI:15378"/>
        <dbReference type="ChEBI" id="CHEBI:16526"/>
        <dbReference type="ChEBI" id="CHEBI:58563"/>
        <dbReference type="ChEBI" id="CHEBI:58675"/>
        <dbReference type="EC" id="4.1.1.81"/>
    </reaction>
</comment>